<dbReference type="Pfam" id="PF01035">
    <property type="entry name" value="DNA_binding_1"/>
    <property type="match status" value="1"/>
</dbReference>
<dbReference type="GO" id="GO:0003908">
    <property type="term" value="F:methylated-DNA-[protein]-cysteine S-methyltransferase activity"/>
    <property type="evidence" value="ECO:0007669"/>
    <property type="project" value="UniProtKB-EC"/>
</dbReference>
<protein>
    <submittedName>
        <fullName evidence="4">Methylated-DNA--protein-cysteine methyltransferase</fullName>
        <ecNumber evidence="4">2.1.1.63</ecNumber>
    </submittedName>
</protein>
<dbReference type="InterPro" id="IPR036217">
    <property type="entry name" value="MethylDNA_cys_MeTrfase_DNAb"/>
</dbReference>
<dbReference type="InterPro" id="IPR014048">
    <property type="entry name" value="MethylDNA_cys_MeTrfase_DNA-bd"/>
</dbReference>
<dbReference type="KEGG" id="caqa:MICH65_0398"/>
<keyword evidence="1" id="KW-0227">DNA damage</keyword>
<accession>A0A857N7M6</accession>
<gene>
    <name evidence="4" type="ORF">MICH65_0398</name>
</gene>
<dbReference type="EMBL" id="CP047901">
    <property type="protein sequence ID" value="QHO63379.1"/>
    <property type="molecule type" value="Genomic_DNA"/>
</dbReference>
<keyword evidence="4" id="KW-0808">Transferase</keyword>
<organism evidence="4 5">
    <name type="scientific">Candidatus Chazhemtobacterium aquaticus</name>
    <dbReference type="NCBI Taxonomy" id="2715735"/>
    <lineage>
        <taxon>Bacteria</taxon>
        <taxon>Candidatus Chazhemtobacteraceae</taxon>
        <taxon>Candidatus Chazhemtobacterium</taxon>
    </lineage>
</organism>
<evidence type="ECO:0000313" key="4">
    <source>
        <dbReference type="EMBL" id="QHO63379.1"/>
    </source>
</evidence>
<sequence length="104" mass="11740">MSLAEKVYLKLREVPRGKVTTYKWLAEVAGSKGYRLVGQILKRNPDAPRTPCHRVVSSNGKIGGFGGERSGKRIEEKIRMLEQEGVEVEKGVIDLEQYGFDFKE</sequence>
<name>A0A857N7M6_9BACT</name>
<evidence type="ECO:0000259" key="3">
    <source>
        <dbReference type="Pfam" id="PF01035"/>
    </source>
</evidence>
<feature type="domain" description="Methylated-DNA-[protein]-cysteine S-methyltransferase DNA binding" evidence="3">
    <location>
        <begin position="4"/>
        <end position="86"/>
    </location>
</feature>
<dbReference type="Gene3D" id="1.10.10.10">
    <property type="entry name" value="Winged helix-like DNA-binding domain superfamily/Winged helix DNA-binding domain"/>
    <property type="match status" value="1"/>
</dbReference>
<dbReference type="InterPro" id="IPR036388">
    <property type="entry name" value="WH-like_DNA-bd_sf"/>
</dbReference>
<dbReference type="EC" id="2.1.1.63" evidence="4"/>
<keyword evidence="4" id="KW-0489">Methyltransferase</keyword>
<dbReference type="PANTHER" id="PTHR10815:SF13">
    <property type="entry name" value="METHYLATED-DNA--PROTEIN-CYSTEINE METHYLTRANSFERASE"/>
    <property type="match status" value="1"/>
</dbReference>
<dbReference type="GO" id="GO:0032259">
    <property type="term" value="P:methylation"/>
    <property type="evidence" value="ECO:0007669"/>
    <property type="project" value="UniProtKB-KW"/>
</dbReference>
<proteinExistence type="predicted"/>
<dbReference type="SUPFAM" id="SSF46767">
    <property type="entry name" value="Methylated DNA-protein cysteine methyltransferase, C-terminal domain"/>
    <property type="match status" value="1"/>
</dbReference>
<dbReference type="Proteomes" id="UP000463983">
    <property type="component" value="Chromosome"/>
</dbReference>
<feature type="region of interest" description="Disordered" evidence="2">
    <location>
        <begin position="48"/>
        <end position="68"/>
    </location>
</feature>
<evidence type="ECO:0000256" key="1">
    <source>
        <dbReference type="ARBA" id="ARBA00022763"/>
    </source>
</evidence>
<dbReference type="AlphaFoldDB" id="A0A857N7M6"/>
<keyword evidence="5" id="KW-1185">Reference proteome</keyword>
<evidence type="ECO:0000256" key="2">
    <source>
        <dbReference type="SAM" id="MobiDB-lite"/>
    </source>
</evidence>
<dbReference type="NCBIfam" id="TIGR00589">
    <property type="entry name" value="ogt"/>
    <property type="match status" value="1"/>
</dbReference>
<dbReference type="PANTHER" id="PTHR10815">
    <property type="entry name" value="METHYLATED-DNA--PROTEIN-CYSTEINE METHYLTRANSFERASE"/>
    <property type="match status" value="1"/>
</dbReference>
<dbReference type="CDD" id="cd06445">
    <property type="entry name" value="ATase"/>
    <property type="match status" value="1"/>
</dbReference>
<dbReference type="GO" id="GO:0006281">
    <property type="term" value="P:DNA repair"/>
    <property type="evidence" value="ECO:0007669"/>
    <property type="project" value="InterPro"/>
</dbReference>
<reference evidence="5" key="1">
    <citation type="journal article" date="2020" name="Microorganisms">
        <title>Complete Genome of a Member of a New Bacterial Lineage in the Microgenomates Group Reveals an Unusual Nucleotide Composition Disparity Between Two Strands of DNA and Limited Metabolic Potential.</title>
        <authorList>
            <person name="Kadnikov V.V."/>
            <person name="Mardanov A.V."/>
            <person name="Beletsky A.V."/>
            <person name="Karnachuk O.V."/>
            <person name="Ravin N.V."/>
        </authorList>
    </citation>
    <scope>NUCLEOTIDE SEQUENCE [LARGE SCALE GENOMIC DNA]</scope>
</reference>
<dbReference type="RefSeq" id="WP_161931763.1">
    <property type="nucleotide sequence ID" value="NZ_CP047901.1"/>
</dbReference>
<evidence type="ECO:0000313" key="5">
    <source>
        <dbReference type="Proteomes" id="UP000463983"/>
    </source>
</evidence>